<gene>
    <name evidence="2" type="primary">si:dkey-58f10.6</name>
</gene>
<dbReference type="RefSeq" id="XP_073806775.1">
    <property type="nucleotide sequence ID" value="XM_073950674.1"/>
</dbReference>
<keyword evidence="1" id="KW-1185">Reference proteome</keyword>
<protein>
    <submittedName>
        <fullName evidence="2">Uncharacterized protein isoform X1</fullName>
    </submittedName>
</protein>
<proteinExistence type="predicted"/>
<name>A0AC58JJW0_DANRE</name>
<sequence length="250" mass="28662">MAATTDKLRVSSELILVLLGTSGFEKTAVANMIFGREDSQEDLSQATQRKTIVEDGEVCVDVEGEHERWKVVLFNTPDKLSSGHFEEEMQQSLFLISLISQKPYALLLVISEKPCTEERETAVKMKDFLQERFSDRLLIISTVTDEPKLIGNVVQEQCISCDHVLNISQREDRSQVSKLMKKVEEKLERHFNRKFTDSEIETAITNSNQVLIGEARDYNKRTLKNPTHTVWFSPEPNEPFVLMSKVSYME</sequence>
<reference evidence="2" key="1">
    <citation type="submission" date="2025-08" db="UniProtKB">
        <authorList>
            <consortium name="RefSeq"/>
        </authorList>
    </citation>
    <scope>IDENTIFICATION</scope>
    <source>
        <strain evidence="2">Tuebingen</strain>
        <tissue evidence="2">Fibroblasts and whole tissue</tissue>
    </source>
</reference>
<dbReference type="Proteomes" id="UP000000437">
    <property type="component" value="Chromosome 5"/>
</dbReference>
<accession>A0AC58JJW0</accession>
<evidence type="ECO:0000313" key="1">
    <source>
        <dbReference type="Proteomes" id="UP000000437"/>
    </source>
</evidence>
<organism evidence="1 2">
    <name type="scientific">Danio rerio</name>
    <name type="common">Zebrafish</name>
    <name type="synonym">Brachydanio rerio</name>
    <dbReference type="NCBI Taxonomy" id="7955"/>
    <lineage>
        <taxon>Eukaryota</taxon>
        <taxon>Metazoa</taxon>
        <taxon>Chordata</taxon>
        <taxon>Craniata</taxon>
        <taxon>Vertebrata</taxon>
        <taxon>Euteleostomi</taxon>
        <taxon>Actinopterygii</taxon>
        <taxon>Neopterygii</taxon>
        <taxon>Teleostei</taxon>
        <taxon>Ostariophysi</taxon>
        <taxon>Cypriniformes</taxon>
        <taxon>Danionidae</taxon>
        <taxon>Danioninae</taxon>
        <taxon>Danio</taxon>
    </lineage>
</organism>
<evidence type="ECO:0000313" key="2">
    <source>
        <dbReference type="RefSeq" id="XP_073806775.1"/>
    </source>
</evidence>